<dbReference type="Proteomes" id="UP001595847">
    <property type="component" value="Unassembled WGS sequence"/>
</dbReference>
<organism evidence="2 3">
    <name type="scientific">Nocardiopsis sediminis</name>
    <dbReference type="NCBI Taxonomy" id="1778267"/>
    <lineage>
        <taxon>Bacteria</taxon>
        <taxon>Bacillati</taxon>
        <taxon>Actinomycetota</taxon>
        <taxon>Actinomycetes</taxon>
        <taxon>Streptosporangiales</taxon>
        <taxon>Nocardiopsidaceae</taxon>
        <taxon>Nocardiopsis</taxon>
    </lineage>
</organism>
<dbReference type="EMBL" id="JBHSBH010000009">
    <property type="protein sequence ID" value="MFC3997089.1"/>
    <property type="molecule type" value="Genomic_DNA"/>
</dbReference>
<gene>
    <name evidence="2" type="ORF">ACFOVU_14245</name>
</gene>
<protein>
    <submittedName>
        <fullName evidence="2">SMI1/KNR4 family protein</fullName>
    </submittedName>
</protein>
<dbReference type="SMART" id="SM00860">
    <property type="entry name" value="SMI1_KNR4"/>
    <property type="match status" value="1"/>
</dbReference>
<dbReference type="InterPro" id="IPR018958">
    <property type="entry name" value="Knr4/Smi1-like_dom"/>
</dbReference>
<comment type="caution">
    <text evidence="2">The sequence shown here is derived from an EMBL/GenBank/DDBJ whole genome shotgun (WGS) entry which is preliminary data.</text>
</comment>
<keyword evidence="3" id="KW-1185">Reference proteome</keyword>
<evidence type="ECO:0000259" key="1">
    <source>
        <dbReference type="SMART" id="SM00860"/>
    </source>
</evidence>
<evidence type="ECO:0000313" key="3">
    <source>
        <dbReference type="Proteomes" id="UP001595847"/>
    </source>
</evidence>
<dbReference type="RefSeq" id="WP_378533742.1">
    <property type="nucleotide sequence ID" value="NZ_JBHSBH010000009.1"/>
</dbReference>
<accession>A0ABV8FLR1</accession>
<dbReference type="InterPro" id="IPR037883">
    <property type="entry name" value="Knr4/Smi1-like_sf"/>
</dbReference>
<feature type="domain" description="Knr4/Smi1-like" evidence="1">
    <location>
        <begin position="53"/>
        <end position="178"/>
    </location>
</feature>
<proteinExistence type="predicted"/>
<dbReference type="SUPFAM" id="SSF160631">
    <property type="entry name" value="SMI1/KNR4-like"/>
    <property type="match status" value="1"/>
</dbReference>
<evidence type="ECO:0000313" key="2">
    <source>
        <dbReference type="EMBL" id="MFC3997089.1"/>
    </source>
</evidence>
<dbReference type="Gene3D" id="3.40.1580.10">
    <property type="entry name" value="SMI1/KNR4-like"/>
    <property type="match status" value="1"/>
</dbReference>
<dbReference type="Pfam" id="PF09346">
    <property type="entry name" value="SMI1_KNR4"/>
    <property type="match status" value="1"/>
</dbReference>
<name>A0ABV8FLR1_9ACTN</name>
<sequence>MSDGVTAKRRPSSPEEWSAYLRVYSKIYLRDVDEEDPHVTDEQLETRWMGREPATEEAVAAAERRLGVRFPPSLRGFLLTSDGWLGVGGWVDRVYGCAEIGWMRESAAGSDFPRLYRDMDNPDYAELFERVVEVASGEDFWLLDPTQPGPDGEWPAYLFEPKYGELEEFPDFAALFDESRDDLD</sequence>
<reference evidence="3" key="1">
    <citation type="journal article" date="2019" name="Int. J. Syst. Evol. Microbiol.">
        <title>The Global Catalogue of Microorganisms (GCM) 10K type strain sequencing project: providing services to taxonomists for standard genome sequencing and annotation.</title>
        <authorList>
            <consortium name="The Broad Institute Genomics Platform"/>
            <consortium name="The Broad Institute Genome Sequencing Center for Infectious Disease"/>
            <person name="Wu L."/>
            <person name="Ma J."/>
        </authorList>
    </citation>
    <scope>NUCLEOTIDE SEQUENCE [LARGE SCALE GENOMIC DNA]</scope>
    <source>
        <strain evidence="3">TBRC 1826</strain>
    </source>
</reference>